<reference evidence="2 3" key="1">
    <citation type="journal article" date="2016" name="Nat. Commun.">
        <title>Thousands of microbial genomes shed light on interconnected biogeochemical processes in an aquifer system.</title>
        <authorList>
            <person name="Anantharaman K."/>
            <person name="Brown C.T."/>
            <person name="Hug L.A."/>
            <person name="Sharon I."/>
            <person name="Castelle C.J."/>
            <person name="Probst A.J."/>
            <person name="Thomas B.C."/>
            <person name="Singh A."/>
            <person name="Wilkins M.J."/>
            <person name="Karaoz U."/>
            <person name="Brodie E.L."/>
            <person name="Williams K.H."/>
            <person name="Hubbard S.S."/>
            <person name="Banfield J.F."/>
        </authorList>
    </citation>
    <scope>NUCLEOTIDE SEQUENCE [LARGE SCALE GENOMIC DNA]</scope>
</reference>
<evidence type="ECO:0000313" key="2">
    <source>
        <dbReference type="EMBL" id="OGK19189.1"/>
    </source>
</evidence>
<dbReference type="Proteomes" id="UP000177026">
    <property type="component" value="Unassembled WGS sequence"/>
</dbReference>
<gene>
    <name evidence="2" type="ORF">A2866_04355</name>
</gene>
<dbReference type="PANTHER" id="PTHR36833:SF1">
    <property type="entry name" value="INTEGRAL MEMBRANE TRANSPORT PROTEIN"/>
    <property type="match status" value="1"/>
</dbReference>
<dbReference type="AlphaFoldDB" id="A0A1F7GJW5"/>
<evidence type="ECO:0000313" key="3">
    <source>
        <dbReference type="Proteomes" id="UP000177026"/>
    </source>
</evidence>
<accession>A0A1F7GJW5</accession>
<dbReference type="InterPro" id="IPR010390">
    <property type="entry name" value="ABC-2_transporter-like"/>
</dbReference>
<comment type="caution">
    <text evidence="2">The sequence shown here is derived from an EMBL/GenBank/DDBJ whole genome shotgun (WGS) entry which is preliminary data.</text>
</comment>
<feature type="transmembrane region" description="Helical" evidence="1">
    <location>
        <begin position="232"/>
        <end position="252"/>
    </location>
</feature>
<keyword evidence="1" id="KW-1133">Transmembrane helix</keyword>
<feature type="transmembrane region" description="Helical" evidence="1">
    <location>
        <begin position="65"/>
        <end position="84"/>
    </location>
</feature>
<sequence length="264" mass="30548">MLNTIRYYLRLYLLFTKFAYRTVLQARLGILFFMGAKLVRFAFFFFFILIIFGRKSNFGGYTFNQAILFYLTFNVIDTAAQVLFREVYRFRPMVLSGTFDLILLKPHHPFIRILLGGGDILDLSLLFPYLLLALFFAFKITSITFLSLASYFILIGNGLLIATSFHIIVLALGILTTEVDHTIMIYRDMTIMGRFPFDIYKEPLRGVFTFIIPIGIMMSFPPYALFGLLSPFSYLLSFVISSLLFFGSLKLWDYALKKYQSWGG</sequence>
<dbReference type="Pfam" id="PF06182">
    <property type="entry name" value="ABC2_membrane_6"/>
    <property type="match status" value="1"/>
</dbReference>
<dbReference type="PANTHER" id="PTHR36833">
    <property type="entry name" value="SLR0610 PROTEIN-RELATED"/>
    <property type="match status" value="1"/>
</dbReference>
<feature type="transmembrane region" description="Helical" evidence="1">
    <location>
        <begin position="159"/>
        <end position="186"/>
    </location>
</feature>
<feature type="transmembrane region" description="Helical" evidence="1">
    <location>
        <begin position="207"/>
        <end position="226"/>
    </location>
</feature>
<proteinExistence type="predicted"/>
<keyword evidence="1" id="KW-0472">Membrane</keyword>
<organism evidence="2 3">
    <name type="scientific">Candidatus Roizmanbacteria bacterium RIFCSPHIGHO2_01_FULL_39_8</name>
    <dbReference type="NCBI Taxonomy" id="1802033"/>
    <lineage>
        <taxon>Bacteria</taxon>
        <taxon>Candidatus Roizmaniibacteriota</taxon>
    </lineage>
</organism>
<evidence type="ECO:0000256" key="1">
    <source>
        <dbReference type="SAM" id="Phobius"/>
    </source>
</evidence>
<feature type="transmembrane region" description="Helical" evidence="1">
    <location>
        <begin position="129"/>
        <end position="153"/>
    </location>
</feature>
<protein>
    <recommendedName>
        <fullName evidence="4">ABC transporter permease</fullName>
    </recommendedName>
</protein>
<keyword evidence="1" id="KW-0812">Transmembrane</keyword>
<feature type="transmembrane region" description="Helical" evidence="1">
    <location>
        <begin position="30"/>
        <end position="53"/>
    </location>
</feature>
<name>A0A1F7GJW5_9BACT</name>
<dbReference type="EMBL" id="MFZI01000054">
    <property type="protein sequence ID" value="OGK19189.1"/>
    <property type="molecule type" value="Genomic_DNA"/>
</dbReference>
<evidence type="ECO:0008006" key="4">
    <source>
        <dbReference type="Google" id="ProtNLM"/>
    </source>
</evidence>